<sequence>MPNQPMDKSAASRIQSSQAKNNNDVGAGSFAARAQSAADTRANTQGTQGQANTGSKNSMQKKLMTKEDASRIQSSQAKHHRFVSAGSFAARAQSAADTRANNQGQSKKKPGSKK</sequence>
<keyword evidence="3" id="KW-1185">Reference proteome</keyword>
<protein>
    <recommendedName>
        <fullName evidence="4">SMP domain-containing protein</fullName>
    </recommendedName>
</protein>
<feature type="region of interest" description="Disordered" evidence="1">
    <location>
        <begin position="1"/>
        <end position="114"/>
    </location>
</feature>
<evidence type="ECO:0000256" key="1">
    <source>
        <dbReference type="SAM" id="MobiDB-lite"/>
    </source>
</evidence>
<dbReference type="EMBL" id="JAEPRD010000025">
    <property type="protein sequence ID" value="KAG2207356.1"/>
    <property type="molecule type" value="Genomic_DNA"/>
</dbReference>
<dbReference type="AlphaFoldDB" id="A0A8H7RA30"/>
<comment type="caution">
    <text evidence="2">The sequence shown here is derived from an EMBL/GenBank/DDBJ whole genome shotgun (WGS) entry which is preliminary data.</text>
</comment>
<proteinExistence type="predicted"/>
<name>A0A8H7RA30_9FUNG</name>
<evidence type="ECO:0000313" key="3">
    <source>
        <dbReference type="Proteomes" id="UP000603453"/>
    </source>
</evidence>
<feature type="compositionally biased region" description="Polar residues" evidence="1">
    <location>
        <begin position="12"/>
        <end position="24"/>
    </location>
</feature>
<feature type="compositionally biased region" description="Low complexity" evidence="1">
    <location>
        <begin position="84"/>
        <end position="105"/>
    </location>
</feature>
<reference evidence="2" key="1">
    <citation type="submission" date="2020-12" db="EMBL/GenBank/DDBJ databases">
        <title>Metabolic potential, ecology and presence of endohyphal bacteria is reflected in genomic diversity of Mucoromycotina.</title>
        <authorList>
            <person name="Muszewska A."/>
            <person name="Okrasinska A."/>
            <person name="Steczkiewicz K."/>
            <person name="Drgas O."/>
            <person name="Orlowska M."/>
            <person name="Perlinska-Lenart U."/>
            <person name="Aleksandrzak-Piekarczyk T."/>
            <person name="Szatraj K."/>
            <person name="Zielenkiewicz U."/>
            <person name="Pilsyk S."/>
            <person name="Malc E."/>
            <person name="Mieczkowski P."/>
            <person name="Kruszewska J.S."/>
            <person name="Biernat P."/>
            <person name="Pawlowska J."/>
        </authorList>
    </citation>
    <scope>NUCLEOTIDE SEQUENCE</scope>
    <source>
        <strain evidence="2">WA0000017839</strain>
    </source>
</reference>
<feature type="compositionally biased region" description="Low complexity" evidence="1">
    <location>
        <begin position="26"/>
        <end position="42"/>
    </location>
</feature>
<accession>A0A8H7RA30</accession>
<evidence type="ECO:0008006" key="4">
    <source>
        <dbReference type="Google" id="ProtNLM"/>
    </source>
</evidence>
<gene>
    <name evidence="2" type="ORF">INT47_006830</name>
</gene>
<dbReference type="Proteomes" id="UP000603453">
    <property type="component" value="Unassembled WGS sequence"/>
</dbReference>
<organism evidence="2 3">
    <name type="scientific">Mucor saturninus</name>
    <dbReference type="NCBI Taxonomy" id="64648"/>
    <lineage>
        <taxon>Eukaryota</taxon>
        <taxon>Fungi</taxon>
        <taxon>Fungi incertae sedis</taxon>
        <taxon>Mucoromycota</taxon>
        <taxon>Mucoromycotina</taxon>
        <taxon>Mucoromycetes</taxon>
        <taxon>Mucorales</taxon>
        <taxon>Mucorineae</taxon>
        <taxon>Mucoraceae</taxon>
        <taxon>Mucor</taxon>
    </lineage>
</organism>
<feature type="compositionally biased region" description="Polar residues" evidence="1">
    <location>
        <begin position="43"/>
        <end position="60"/>
    </location>
</feature>
<evidence type="ECO:0000313" key="2">
    <source>
        <dbReference type="EMBL" id="KAG2207356.1"/>
    </source>
</evidence>